<reference evidence="1" key="1">
    <citation type="submission" date="2022-01" db="EMBL/GenBank/DDBJ databases">
        <title>Genome Sequence Resource for Two Populations of Ditylenchus destructor, the Migratory Endoparasitic Phytonematode.</title>
        <authorList>
            <person name="Zhang H."/>
            <person name="Lin R."/>
            <person name="Xie B."/>
        </authorList>
    </citation>
    <scope>NUCLEOTIDE SEQUENCE</scope>
    <source>
        <strain evidence="1">BazhouSP</strain>
    </source>
</reference>
<accession>A0AAD4MX50</accession>
<organism evidence="1 2">
    <name type="scientific">Ditylenchus destructor</name>
    <dbReference type="NCBI Taxonomy" id="166010"/>
    <lineage>
        <taxon>Eukaryota</taxon>
        <taxon>Metazoa</taxon>
        <taxon>Ecdysozoa</taxon>
        <taxon>Nematoda</taxon>
        <taxon>Chromadorea</taxon>
        <taxon>Rhabditida</taxon>
        <taxon>Tylenchina</taxon>
        <taxon>Tylenchomorpha</taxon>
        <taxon>Sphaerularioidea</taxon>
        <taxon>Anguinidae</taxon>
        <taxon>Anguininae</taxon>
        <taxon>Ditylenchus</taxon>
    </lineage>
</organism>
<evidence type="ECO:0000313" key="2">
    <source>
        <dbReference type="Proteomes" id="UP001201812"/>
    </source>
</evidence>
<keyword evidence="2" id="KW-1185">Reference proteome</keyword>
<sequence>MGSQLDFALARNDYYTGNIKRRCDGLCRQFYETEELETFSECLHTICKNCAIKGKMGAAFAYPCGNIDCFMQRKISALSDTKERANLRDTLFQPAVDYNALFQRLIAAVKREANFVNSSISQNSATKTMSSSTGKCHSPGVCSSLFAHTPKITTSACHSVASSTIGEFMDRSVDSKKNVREQRSSAIGKGCRRCNVS</sequence>
<comment type="caution">
    <text evidence="1">The sequence shown here is derived from an EMBL/GenBank/DDBJ whole genome shotgun (WGS) entry which is preliminary data.</text>
</comment>
<gene>
    <name evidence="1" type="ORF">DdX_10791</name>
</gene>
<name>A0AAD4MX50_9BILA</name>
<dbReference type="Proteomes" id="UP001201812">
    <property type="component" value="Unassembled WGS sequence"/>
</dbReference>
<protein>
    <submittedName>
        <fullName evidence="1">Uncharacterized protein</fullName>
    </submittedName>
</protein>
<dbReference type="EMBL" id="JAKKPZ010000027">
    <property type="protein sequence ID" value="KAI1710118.1"/>
    <property type="molecule type" value="Genomic_DNA"/>
</dbReference>
<dbReference type="AlphaFoldDB" id="A0AAD4MX50"/>
<evidence type="ECO:0000313" key="1">
    <source>
        <dbReference type="EMBL" id="KAI1710118.1"/>
    </source>
</evidence>
<proteinExistence type="predicted"/>